<sequence length="348" mass="38799">MALLARTRPLAALSTKTLLISRSSKFRRPLPMPQIRSVSFKSYIVTPKELSDALAKNIQTKISTAPRVIPICASWFLPNDPQGRTGLQVFKEQRIPSARFFDLDTVKDHDSPYPHMLPTAEGFAKAMQEMGIKKDDAVVIYDSKELGIFSAPRVGWTFRVFGHPSVHVLNNFRLWVEQGYPTESGEPAAMVEEQSRYPEPQINPDMVVKFAEVKQIAKDYHKEDAEGIQILDARPRGRWAGTAPEPRPGLSSGYIPGSFSVPHSELLDPQTGALLSPEELRKVFESKGLDPEKPIISSCGTGVTAAVIDTALGEADFGRVDDRRLYDGSWTEWAQRVTEQDNLIHKES</sequence>
<accession>A0A2K9YDI3</accession>
<dbReference type="CDD" id="cd01449">
    <property type="entry name" value="TST_Repeat_2"/>
    <property type="match status" value="1"/>
</dbReference>
<dbReference type="FunFam" id="3.40.250.10:FF:000001">
    <property type="entry name" value="Sulfurtransferase"/>
    <property type="match status" value="1"/>
</dbReference>
<dbReference type="PANTHER" id="PTHR11364">
    <property type="entry name" value="THIOSULFATE SULFERTANSFERASE"/>
    <property type="match status" value="1"/>
</dbReference>
<keyword evidence="2" id="KW-0677">Repeat</keyword>
<feature type="domain" description="Rhodanese" evidence="3">
    <location>
        <begin position="94"/>
        <end position="184"/>
    </location>
</feature>
<reference evidence="4" key="1">
    <citation type="submission" date="2017-12" db="EMBL/GenBank/DDBJ databases">
        <title>Genome Sequencing Reveals a Rich Biosynthetic Potential.</title>
        <authorList>
            <person name="Bertrand R.L."/>
            <person name="Abdel-Hameed M.E."/>
            <person name="Sorensen J.L."/>
        </authorList>
    </citation>
    <scope>NUCLEOTIDE SEQUENCE</scope>
</reference>
<dbReference type="SMART" id="SM00450">
    <property type="entry name" value="RHOD"/>
    <property type="match status" value="2"/>
</dbReference>
<dbReference type="Pfam" id="PF00581">
    <property type="entry name" value="Rhodanese"/>
    <property type="match status" value="1"/>
</dbReference>
<evidence type="ECO:0000256" key="2">
    <source>
        <dbReference type="ARBA" id="ARBA00022737"/>
    </source>
</evidence>
<protein>
    <submittedName>
        <fullName evidence="4">Putative thiosulfate sulfurtransferase</fullName>
    </submittedName>
</protein>
<name>A0A2K9YDI3_CLAUC</name>
<dbReference type="InterPro" id="IPR045078">
    <property type="entry name" value="TST/MPST-like"/>
</dbReference>
<dbReference type="PANTHER" id="PTHR11364:SF27">
    <property type="entry name" value="SULFURTRANSFERASE"/>
    <property type="match status" value="1"/>
</dbReference>
<dbReference type="Gene3D" id="3.40.250.10">
    <property type="entry name" value="Rhodanese-like domain"/>
    <property type="match status" value="2"/>
</dbReference>
<evidence type="ECO:0000313" key="4">
    <source>
        <dbReference type="EMBL" id="AUW30917.1"/>
    </source>
</evidence>
<evidence type="ECO:0000256" key="1">
    <source>
        <dbReference type="ARBA" id="ARBA00022679"/>
    </source>
</evidence>
<proteinExistence type="predicted"/>
<dbReference type="InterPro" id="IPR036873">
    <property type="entry name" value="Rhodanese-like_dom_sf"/>
</dbReference>
<dbReference type="InterPro" id="IPR001763">
    <property type="entry name" value="Rhodanese-like_dom"/>
</dbReference>
<dbReference type="EMBL" id="MG777483">
    <property type="protein sequence ID" value="AUW30917.1"/>
    <property type="molecule type" value="Genomic_DNA"/>
</dbReference>
<dbReference type="AlphaFoldDB" id="A0A2K9YDI3"/>
<dbReference type="SUPFAM" id="SSF52821">
    <property type="entry name" value="Rhodanese/Cell cycle control phosphatase"/>
    <property type="match status" value="2"/>
</dbReference>
<dbReference type="GO" id="GO:0004792">
    <property type="term" value="F:thiosulfate-cyanide sulfurtransferase activity"/>
    <property type="evidence" value="ECO:0007669"/>
    <property type="project" value="TreeGrafter"/>
</dbReference>
<keyword evidence="1 4" id="KW-0808">Transferase</keyword>
<evidence type="ECO:0000259" key="3">
    <source>
        <dbReference type="PROSITE" id="PS50206"/>
    </source>
</evidence>
<dbReference type="PROSITE" id="PS50206">
    <property type="entry name" value="RHODANESE_3"/>
    <property type="match status" value="2"/>
</dbReference>
<dbReference type="CDD" id="cd01448">
    <property type="entry name" value="TST_Repeat_1"/>
    <property type="match status" value="1"/>
</dbReference>
<dbReference type="FunFam" id="3.40.250.10:FF:000033">
    <property type="entry name" value="Thiosulfate sulfurtransferase TUM1"/>
    <property type="match status" value="1"/>
</dbReference>
<dbReference type="GO" id="GO:0005739">
    <property type="term" value="C:mitochondrion"/>
    <property type="evidence" value="ECO:0007669"/>
    <property type="project" value="TreeGrafter"/>
</dbReference>
<feature type="domain" description="Rhodanese" evidence="3">
    <location>
        <begin position="224"/>
        <end position="342"/>
    </location>
</feature>
<organism evidence="4">
    <name type="scientific">Cladonia uncialis subsp. uncialis</name>
    <dbReference type="NCBI Taxonomy" id="180999"/>
    <lineage>
        <taxon>Eukaryota</taxon>
        <taxon>Fungi</taxon>
        <taxon>Dikarya</taxon>
        <taxon>Ascomycota</taxon>
        <taxon>Pezizomycotina</taxon>
        <taxon>Lecanoromycetes</taxon>
        <taxon>OSLEUM clade</taxon>
        <taxon>Lecanoromycetidae</taxon>
        <taxon>Lecanorales</taxon>
        <taxon>Lecanorineae</taxon>
        <taxon>Cladoniaceae</taxon>
        <taxon>Cladonia</taxon>
    </lineage>
</organism>